<feature type="transmembrane region" description="Helical" evidence="6">
    <location>
        <begin position="308"/>
        <end position="330"/>
    </location>
</feature>
<dbReference type="Pfam" id="PF03323">
    <property type="entry name" value="GerA"/>
    <property type="match status" value="1"/>
</dbReference>
<feature type="transmembrane region" description="Helical" evidence="6">
    <location>
        <begin position="436"/>
        <end position="458"/>
    </location>
</feature>
<keyword evidence="6" id="KW-0812">Transmembrane</keyword>
<comment type="similarity">
    <text evidence="2 4">Belongs to the GerABKA family.</text>
</comment>
<dbReference type="RefSeq" id="WP_188817237.1">
    <property type="nucleotide sequence ID" value="NZ_BMOF01000022.1"/>
</dbReference>
<comment type="subcellular location">
    <subcellularLocation>
        <location evidence="4">Cell membrane</location>
    </subcellularLocation>
    <subcellularLocation>
        <location evidence="1">Membrane</location>
        <topology evidence="1">Multi-pass membrane protein</topology>
    </subcellularLocation>
</comment>
<evidence type="ECO:0000256" key="4">
    <source>
        <dbReference type="PIRNR" id="PIRNR005690"/>
    </source>
</evidence>
<dbReference type="EMBL" id="BMOF01000022">
    <property type="protein sequence ID" value="GGK00257.1"/>
    <property type="molecule type" value="Genomic_DNA"/>
</dbReference>
<keyword evidence="3 4" id="KW-0472">Membrane</keyword>
<dbReference type="AlphaFoldDB" id="A0A8J3B6Y7"/>
<evidence type="ECO:0000256" key="6">
    <source>
        <dbReference type="SAM" id="Phobius"/>
    </source>
</evidence>
<evidence type="ECO:0000313" key="7">
    <source>
        <dbReference type="EMBL" id="GGK00257.1"/>
    </source>
</evidence>
<accession>A0A8J3B6Y7</accession>
<dbReference type="PIRSF" id="PIRSF005690">
    <property type="entry name" value="GerBA"/>
    <property type="match status" value="1"/>
</dbReference>
<organism evidence="7 8">
    <name type="scientific">Calditerricola satsumensis</name>
    <dbReference type="NCBI Taxonomy" id="373054"/>
    <lineage>
        <taxon>Bacteria</taxon>
        <taxon>Bacillati</taxon>
        <taxon>Bacillota</taxon>
        <taxon>Bacilli</taxon>
        <taxon>Bacillales</taxon>
        <taxon>Bacillaceae</taxon>
        <taxon>Calditerricola</taxon>
    </lineage>
</organism>
<dbReference type="PANTHER" id="PTHR22550">
    <property type="entry name" value="SPORE GERMINATION PROTEIN"/>
    <property type="match status" value="1"/>
</dbReference>
<feature type="transmembrane region" description="Helical" evidence="6">
    <location>
        <begin position="406"/>
        <end position="424"/>
    </location>
</feature>
<feature type="region of interest" description="Disordered" evidence="5">
    <location>
        <begin position="500"/>
        <end position="521"/>
    </location>
</feature>
<gene>
    <name evidence="7" type="ORF">GCM10007043_12900</name>
</gene>
<protein>
    <submittedName>
        <fullName evidence="7">Spore germination protein</fullName>
    </submittedName>
</protein>
<sequence length="521" mass="57624">MFLRLWRKILRKPARPAKRVSPSPSGIVLVSELEENLRVLEELYRDCADFVVRPFRIGGRRNAALLYLEGLSDVEAINEHVLEPLMEDIPESQPDILTYAQTRIPISKVKVVHTAETCIEHVSIGEAVLLVDGETRGLAFGLSKWEKRAVEEPAAETVVRGPRDGFTETISINISMLRRKIRSPQLKVKTLSVGRYTRTQIAVAYIEGLADNTLLAEVTNRLRRINIDGVLESGYIEEFIEDNPWSPFPQVLATERPDVAAASLLEGRVVILVDGTPFALVVPTTLFSLMQVSEDYYNRFLIGTIIRWLRYVFSFAALLFPSLYVAVITYHQEMIPTTLLLKIATSREEIPFPALEEALLMETTFEILREAGARLPRQLGAAISIVGALVIGQAAVSAGIASAPMIMVVAITGIASFATPRYPVAIAVRILRFPIMILAGTLGLLGIMLGILAIAVHLCTLRSFGVPYLSPVAPTKFRELRDVLIRAPWWKLTARPRLTGHADRARQAPGQQPGPTRGGEA</sequence>
<reference evidence="7" key="2">
    <citation type="submission" date="2020-09" db="EMBL/GenBank/DDBJ databases">
        <authorList>
            <person name="Sun Q."/>
            <person name="Ohkuma M."/>
        </authorList>
    </citation>
    <scope>NUCLEOTIDE SEQUENCE</scope>
    <source>
        <strain evidence="7">JCM 14719</strain>
    </source>
</reference>
<comment type="caution">
    <text evidence="7">The sequence shown here is derived from an EMBL/GenBank/DDBJ whole genome shotgun (WGS) entry which is preliminary data.</text>
</comment>
<evidence type="ECO:0000256" key="5">
    <source>
        <dbReference type="SAM" id="MobiDB-lite"/>
    </source>
</evidence>
<keyword evidence="8" id="KW-1185">Reference proteome</keyword>
<dbReference type="InterPro" id="IPR004995">
    <property type="entry name" value="Spore_Ger"/>
</dbReference>
<evidence type="ECO:0000256" key="3">
    <source>
        <dbReference type="ARBA" id="ARBA00023136"/>
    </source>
</evidence>
<evidence type="ECO:0000256" key="1">
    <source>
        <dbReference type="ARBA" id="ARBA00004141"/>
    </source>
</evidence>
<keyword evidence="6" id="KW-1133">Transmembrane helix</keyword>
<evidence type="ECO:0000313" key="8">
    <source>
        <dbReference type="Proteomes" id="UP000637720"/>
    </source>
</evidence>
<evidence type="ECO:0000256" key="2">
    <source>
        <dbReference type="ARBA" id="ARBA00005278"/>
    </source>
</evidence>
<name>A0A8J3B6Y7_9BACI</name>
<dbReference type="GO" id="GO:0005886">
    <property type="term" value="C:plasma membrane"/>
    <property type="evidence" value="ECO:0007669"/>
    <property type="project" value="UniProtKB-SubCell"/>
</dbReference>
<proteinExistence type="inferred from homology"/>
<dbReference type="Proteomes" id="UP000637720">
    <property type="component" value="Unassembled WGS sequence"/>
</dbReference>
<dbReference type="PANTHER" id="PTHR22550:SF5">
    <property type="entry name" value="LEUCINE ZIPPER PROTEIN 4"/>
    <property type="match status" value="1"/>
</dbReference>
<feature type="transmembrane region" description="Helical" evidence="6">
    <location>
        <begin position="379"/>
        <end position="400"/>
    </location>
</feature>
<reference evidence="7" key="1">
    <citation type="journal article" date="2014" name="Int. J. Syst. Evol. Microbiol.">
        <title>Complete genome sequence of Corynebacterium casei LMG S-19264T (=DSM 44701T), isolated from a smear-ripened cheese.</title>
        <authorList>
            <consortium name="US DOE Joint Genome Institute (JGI-PGF)"/>
            <person name="Walter F."/>
            <person name="Albersmeier A."/>
            <person name="Kalinowski J."/>
            <person name="Ruckert C."/>
        </authorList>
    </citation>
    <scope>NUCLEOTIDE SEQUENCE</scope>
    <source>
        <strain evidence="7">JCM 14719</strain>
    </source>
</reference>
<dbReference type="GO" id="GO:0009847">
    <property type="term" value="P:spore germination"/>
    <property type="evidence" value="ECO:0007669"/>
    <property type="project" value="UniProtKB-UniRule"/>
</dbReference>
<dbReference type="InterPro" id="IPR050768">
    <property type="entry name" value="UPF0353/GerABKA_families"/>
</dbReference>